<sequence>MSLRTKTVKGKEYHYFEYTEGGKHVQEYCGPAGSDRARARFLELEKEYLDRKKSELDERIKANKVGRKNLKSGGD</sequence>
<dbReference type="AlphaFoldDB" id="A0RXS7"/>
<keyword evidence="2" id="KW-1185">Reference proteome</keyword>
<proteinExistence type="predicted"/>
<name>A0RXS7_CENSY</name>
<accession>A0RXS7</accession>
<dbReference type="EMBL" id="DP000238">
    <property type="protein sequence ID" value="ABK78144.1"/>
    <property type="molecule type" value="Genomic_DNA"/>
</dbReference>
<organism evidence="1 2">
    <name type="scientific">Cenarchaeum symbiosum (strain A)</name>
    <dbReference type="NCBI Taxonomy" id="414004"/>
    <lineage>
        <taxon>Archaea</taxon>
        <taxon>Nitrososphaerota</taxon>
        <taxon>Candidatus Cenarchaeales</taxon>
        <taxon>Candidatus Cenarchaeaceae</taxon>
        <taxon>Candidatus Cenarchaeum</taxon>
    </lineage>
</organism>
<dbReference type="KEGG" id="csy:CENSYa_1522"/>
<dbReference type="HOGENOM" id="CLU_2662154_0_0_2"/>
<protein>
    <submittedName>
        <fullName evidence="1">Uncharacterized protein</fullName>
    </submittedName>
</protein>
<dbReference type="EnsemblBacteria" id="ABK78144">
    <property type="protein sequence ID" value="ABK78144"/>
    <property type="gene ID" value="CENSYa_1522"/>
</dbReference>
<dbReference type="PATRIC" id="fig|414004.10.peg.1397"/>
<dbReference type="Proteomes" id="UP000000758">
    <property type="component" value="Chromosome"/>
</dbReference>
<evidence type="ECO:0000313" key="2">
    <source>
        <dbReference type="Proteomes" id="UP000000758"/>
    </source>
</evidence>
<dbReference type="STRING" id="414004.CENSYa_1522"/>
<gene>
    <name evidence="1" type="ordered locus">CENSYa_1522</name>
</gene>
<evidence type="ECO:0000313" key="1">
    <source>
        <dbReference type="EMBL" id="ABK78144.1"/>
    </source>
</evidence>
<reference evidence="1 2" key="1">
    <citation type="journal article" date="2006" name="Proc. Natl. Acad. Sci. U.S.A.">
        <title>Genomic analysis of the uncultivated marine crenarchaeote Cenarchaeum symbiosum.</title>
        <authorList>
            <person name="Hallam S.J."/>
            <person name="Konstantinidis K.T."/>
            <person name="Putnam N."/>
            <person name="Schleper C."/>
            <person name="Watanabe Y."/>
            <person name="Sugahara J."/>
            <person name="Preston C."/>
            <person name="de la Torre J."/>
            <person name="Richardson P.M."/>
            <person name="DeLong E.F."/>
        </authorList>
    </citation>
    <scope>NUCLEOTIDE SEQUENCE [LARGE SCALE GENOMIC DNA]</scope>
    <source>
        <strain evidence="2">A</strain>
    </source>
</reference>